<dbReference type="Proteomes" id="UP000002035">
    <property type="component" value="Unassembled WGS sequence"/>
</dbReference>
<keyword evidence="2" id="KW-0418">Kinase</keyword>
<dbReference type="eggNOG" id="KOG2134">
    <property type="taxonomic scope" value="Eukaryota"/>
</dbReference>
<dbReference type="SUPFAM" id="SSF56784">
    <property type="entry name" value="HAD-like"/>
    <property type="match status" value="1"/>
</dbReference>
<protein>
    <submittedName>
        <fullName evidence="2">Polynucleotide kinase</fullName>
    </submittedName>
</protein>
<dbReference type="InterPro" id="IPR023214">
    <property type="entry name" value="HAD_sf"/>
</dbReference>
<reference evidence="3" key="1">
    <citation type="journal article" date="2012" name="MBio">
        <title>Comparative genome analysis of Trichophyton rubrum and related dermatophytes reveals candidate genes involved in infection.</title>
        <authorList>
            <person name="Martinez D.A."/>
            <person name="Oliver B.G."/>
            <person name="Graeser Y."/>
            <person name="Goldberg J.M."/>
            <person name="Li W."/>
            <person name="Martinez-Rossi N.M."/>
            <person name="Monod M."/>
            <person name="Shelest E."/>
            <person name="Barton R.C."/>
            <person name="Birch E."/>
            <person name="Brakhage A.A."/>
            <person name="Chen Z."/>
            <person name="Gurr S.J."/>
            <person name="Heiman D."/>
            <person name="Heitman J."/>
            <person name="Kosti I."/>
            <person name="Rossi A."/>
            <person name="Saif S."/>
            <person name="Samalova M."/>
            <person name="Saunders C.W."/>
            <person name="Shea T."/>
            <person name="Summerbell R.C."/>
            <person name="Xu J."/>
            <person name="Young S."/>
            <person name="Zeng Q."/>
            <person name="Birren B.W."/>
            <person name="Cuomo C.A."/>
            <person name="White T.C."/>
        </authorList>
    </citation>
    <scope>NUCLEOTIDE SEQUENCE [LARGE SCALE GENOMIC DNA]</scope>
    <source>
        <strain evidence="3">ATCC MYA-4605 / CBS 113480</strain>
    </source>
</reference>
<dbReference type="GO" id="GO:0005634">
    <property type="term" value="C:nucleus"/>
    <property type="evidence" value="ECO:0007669"/>
    <property type="project" value="EnsemblFungi"/>
</dbReference>
<dbReference type="GO" id="GO:0000012">
    <property type="term" value="P:single strand break repair"/>
    <property type="evidence" value="ECO:0007669"/>
    <property type="project" value="EnsemblFungi"/>
</dbReference>
<feature type="region of interest" description="Disordered" evidence="1">
    <location>
        <begin position="1"/>
        <end position="31"/>
    </location>
</feature>
<keyword evidence="3" id="KW-1185">Reference proteome</keyword>
<dbReference type="NCBIfam" id="TIGR01664">
    <property type="entry name" value="DNA-3'-Pase"/>
    <property type="match status" value="1"/>
</dbReference>
<evidence type="ECO:0000313" key="3">
    <source>
        <dbReference type="Proteomes" id="UP000002035"/>
    </source>
</evidence>
<accession>C5FEW7</accession>
<keyword evidence="2" id="KW-0808">Transferase</keyword>
<dbReference type="FunFam" id="3.40.50.300:FF:002548">
    <property type="entry name" value="DNA kinase/phosphatase Pnk1"/>
    <property type="match status" value="1"/>
</dbReference>
<gene>
    <name evidence="2" type="ORF">MCYG_01149</name>
</gene>
<dbReference type="OMA" id="AADWKWW"/>
<dbReference type="STRING" id="554155.C5FEW7"/>
<dbReference type="InterPro" id="IPR013954">
    <property type="entry name" value="PNK3P"/>
</dbReference>
<evidence type="ECO:0000256" key="1">
    <source>
        <dbReference type="SAM" id="MobiDB-lite"/>
    </source>
</evidence>
<dbReference type="GeneID" id="9228506"/>
<organism evidence="2 3">
    <name type="scientific">Arthroderma otae (strain ATCC MYA-4605 / CBS 113480)</name>
    <name type="common">Microsporum canis</name>
    <dbReference type="NCBI Taxonomy" id="554155"/>
    <lineage>
        <taxon>Eukaryota</taxon>
        <taxon>Fungi</taxon>
        <taxon>Dikarya</taxon>
        <taxon>Ascomycota</taxon>
        <taxon>Pezizomycotina</taxon>
        <taxon>Eurotiomycetes</taxon>
        <taxon>Eurotiomycetidae</taxon>
        <taxon>Onygenales</taxon>
        <taxon>Arthrodermataceae</taxon>
        <taxon>Microsporum</taxon>
    </lineage>
</organism>
<dbReference type="PANTHER" id="PTHR12083">
    <property type="entry name" value="BIFUNCTIONAL POLYNUCLEOTIDE PHOSPHATASE/KINASE"/>
    <property type="match status" value="1"/>
</dbReference>
<dbReference type="InterPro" id="IPR006551">
    <property type="entry name" value="Polynucleotide_phosphatase"/>
</dbReference>
<dbReference type="VEuPathDB" id="FungiDB:MCYG_01149"/>
<sequence>MTSGRKRSLSSTKRDISPPNKRKPKVQASVTSQNVADFFKPASQKPASIQSKNKVSWHIVKNSCIVGRYLVDPKDETQNEEHKRTRIAAFDFMSARTNIKANQQLQDHTLIIPKSNKRFSASAFDWKWWDPGVPSKLKQLTIDGYTIVIISNQKAVSLKPDTKTKTGNSDSKSLATLKEKVTAVLDALDLGVSVSIYAATEYDEYRKPRMGMWREIVKDLGLAAEGDADGKEGSTLDLENSIFVGDAAGRKGDHSCCDRNFAANVGIPFRTPEEFFRDEPPIPVEVDVFDPKSYIATPSPNGKDESSSPFSKQSDTEMVILCGSPGSGKSTFYWKYLQPLGYERVNQDILKTRQKCLKVANEHLLAGKSVAVDNTNANKATRSEWISLAKTHNIPIICIYLTTPITVCKHNNAVRAANPNQESLNPESRTMLPPIAFGDFVRRFEEPDVSEGFRDLVSIGFRFDGSQEVRDIWAQHWI</sequence>
<dbReference type="Pfam" id="PF08645">
    <property type="entry name" value="PNK3P"/>
    <property type="match status" value="1"/>
</dbReference>
<name>C5FEW7_ARTOC</name>
<dbReference type="OrthoDB" id="19045at2759"/>
<dbReference type="EMBL" id="DS995701">
    <property type="protein sequence ID" value="EEQ28261.1"/>
    <property type="molecule type" value="Genomic_DNA"/>
</dbReference>
<dbReference type="PANTHER" id="PTHR12083:SF9">
    <property type="entry name" value="BIFUNCTIONAL POLYNUCLEOTIDE PHOSPHATASE_KINASE"/>
    <property type="match status" value="1"/>
</dbReference>
<dbReference type="AlphaFoldDB" id="C5FEW7"/>
<dbReference type="NCBIfam" id="TIGR01662">
    <property type="entry name" value="HAD-SF-IIIA"/>
    <property type="match status" value="1"/>
</dbReference>
<dbReference type="SUPFAM" id="SSF52540">
    <property type="entry name" value="P-loop containing nucleoside triphosphate hydrolases"/>
    <property type="match status" value="1"/>
</dbReference>
<proteinExistence type="predicted"/>
<dbReference type="HOGENOM" id="CLU_014938_3_1_1"/>
<dbReference type="GO" id="GO:0003690">
    <property type="term" value="F:double-stranded DNA binding"/>
    <property type="evidence" value="ECO:0007669"/>
    <property type="project" value="TreeGrafter"/>
</dbReference>
<dbReference type="InterPro" id="IPR006549">
    <property type="entry name" value="HAD-SF_hydro_IIIA"/>
</dbReference>
<dbReference type="InterPro" id="IPR027417">
    <property type="entry name" value="P-loop_NTPase"/>
</dbReference>
<dbReference type="GO" id="GO:0046403">
    <property type="term" value="F:polynucleotide 3'-phosphatase activity"/>
    <property type="evidence" value="ECO:0007669"/>
    <property type="project" value="EnsemblFungi"/>
</dbReference>
<dbReference type="GO" id="GO:0006284">
    <property type="term" value="P:base-excision repair"/>
    <property type="evidence" value="ECO:0007669"/>
    <property type="project" value="EnsemblFungi"/>
</dbReference>
<evidence type="ECO:0000313" key="2">
    <source>
        <dbReference type="EMBL" id="EEQ28261.1"/>
    </source>
</evidence>
<dbReference type="RefSeq" id="XP_002851045.1">
    <property type="nucleotide sequence ID" value="XM_002850999.1"/>
</dbReference>
<dbReference type="InterPro" id="IPR036412">
    <property type="entry name" value="HAD-like_sf"/>
</dbReference>
<dbReference type="Gene3D" id="3.40.50.300">
    <property type="entry name" value="P-loop containing nucleotide triphosphate hydrolases"/>
    <property type="match status" value="1"/>
</dbReference>
<dbReference type="GO" id="GO:0046404">
    <property type="term" value="F:ATP-dependent polydeoxyribonucleotide 5'-hydroxyl-kinase activity"/>
    <property type="evidence" value="ECO:0007669"/>
    <property type="project" value="EnsemblFungi"/>
</dbReference>
<dbReference type="Pfam" id="PF13671">
    <property type="entry name" value="AAA_33"/>
    <property type="match status" value="1"/>
</dbReference>
<dbReference type="Gene3D" id="3.40.50.1000">
    <property type="entry name" value="HAD superfamily/HAD-like"/>
    <property type="match status" value="1"/>
</dbReference>